<organism evidence="1 2">
    <name type="scientific">Marchantia polymorpha</name>
    <name type="common">Common liverwort</name>
    <name type="synonym">Marchantia aquatica</name>
    <dbReference type="NCBI Taxonomy" id="3197"/>
    <lineage>
        <taxon>Eukaryota</taxon>
        <taxon>Viridiplantae</taxon>
        <taxon>Streptophyta</taxon>
        <taxon>Embryophyta</taxon>
        <taxon>Marchantiophyta</taxon>
        <taxon>Marchantiopsida</taxon>
        <taxon>Marchantiidae</taxon>
        <taxon>Marchantiales</taxon>
        <taxon>Marchantiaceae</taxon>
        <taxon>Marchantia</taxon>
    </lineage>
</organism>
<dbReference type="AlphaFoldDB" id="A0A2R6WW01"/>
<dbReference type="Gramene" id="Mp4g16640.1">
    <property type="protein sequence ID" value="Mp4g16640.1.cds1"/>
    <property type="gene ID" value="Mp4g16640"/>
</dbReference>
<accession>A0A2R6WW01</accession>
<sequence length="149" mass="16989">MSVASRPFAEFVCNKTSYFCGSYPRHSRLTMQPKRHRPSIEVNGDSPVIRGPFPEVSGLNSFSYSTRPLSCFWASYTLKPSHFQFHFIKLKLFSEQSVLSWSLEGFVGGIRTSPGLQHEKITCYMPMPVSKHLTEESHMVRIGDKVELL</sequence>
<evidence type="ECO:0000313" key="2">
    <source>
        <dbReference type="Proteomes" id="UP000244005"/>
    </source>
</evidence>
<proteinExistence type="predicted"/>
<reference evidence="2" key="1">
    <citation type="journal article" date="2017" name="Cell">
        <title>Insights into land plant evolution garnered from the Marchantia polymorpha genome.</title>
        <authorList>
            <person name="Bowman J.L."/>
            <person name="Kohchi T."/>
            <person name="Yamato K.T."/>
            <person name="Jenkins J."/>
            <person name="Shu S."/>
            <person name="Ishizaki K."/>
            <person name="Yamaoka S."/>
            <person name="Nishihama R."/>
            <person name="Nakamura Y."/>
            <person name="Berger F."/>
            <person name="Adam C."/>
            <person name="Aki S.S."/>
            <person name="Althoff F."/>
            <person name="Araki T."/>
            <person name="Arteaga-Vazquez M.A."/>
            <person name="Balasubrmanian S."/>
            <person name="Barry K."/>
            <person name="Bauer D."/>
            <person name="Boehm C.R."/>
            <person name="Briginshaw L."/>
            <person name="Caballero-Perez J."/>
            <person name="Catarino B."/>
            <person name="Chen F."/>
            <person name="Chiyoda S."/>
            <person name="Chovatia M."/>
            <person name="Davies K.M."/>
            <person name="Delmans M."/>
            <person name="Demura T."/>
            <person name="Dierschke T."/>
            <person name="Dolan L."/>
            <person name="Dorantes-Acosta A.E."/>
            <person name="Eklund D.M."/>
            <person name="Florent S.N."/>
            <person name="Flores-Sandoval E."/>
            <person name="Fujiyama A."/>
            <person name="Fukuzawa H."/>
            <person name="Galik B."/>
            <person name="Grimanelli D."/>
            <person name="Grimwood J."/>
            <person name="Grossniklaus U."/>
            <person name="Hamada T."/>
            <person name="Haseloff J."/>
            <person name="Hetherington A.J."/>
            <person name="Higo A."/>
            <person name="Hirakawa Y."/>
            <person name="Hundley H.N."/>
            <person name="Ikeda Y."/>
            <person name="Inoue K."/>
            <person name="Inoue S.I."/>
            <person name="Ishida S."/>
            <person name="Jia Q."/>
            <person name="Kakita M."/>
            <person name="Kanazawa T."/>
            <person name="Kawai Y."/>
            <person name="Kawashima T."/>
            <person name="Kennedy M."/>
            <person name="Kinose K."/>
            <person name="Kinoshita T."/>
            <person name="Kohara Y."/>
            <person name="Koide E."/>
            <person name="Komatsu K."/>
            <person name="Kopischke S."/>
            <person name="Kubo M."/>
            <person name="Kyozuka J."/>
            <person name="Lagercrantz U."/>
            <person name="Lin S.S."/>
            <person name="Lindquist E."/>
            <person name="Lipzen A.M."/>
            <person name="Lu C.W."/>
            <person name="De Luna E."/>
            <person name="Martienssen R.A."/>
            <person name="Minamino N."/>
            <person name="Mizutani M."/>
            <person name="Mizutani M."/>
            <person name="Mochizuki N."/>
            <person name="Monte I."/>
            <person name="Mosher R."/>
            <person name="Nagasaki H."/>
            <person name="Nakagami H."/>
            <person name="Naramoto S."/>
            <person name="Nishitani K."/>
            <person name="Ohtani M."/>
            <person name="Okamoto T."/>
            <person name="Okumura M."/>
            <person name="Phillips J."/>
            <person name="Pollak B."/>
            <person name="Reinders A."/>
            <person name="Rovekamp M."/>
            <person name="Sano R."/>
            <person name="Sawa S."/>
            <person name="Schmid M.W."/>
            <person name="Shirakawa M."/>
            <person name="Solano R."/>
            <person name="Spunde A."/>
            <person name="Suetsugu N."/>
            <person name="Sugano S."/>
            <person name="Sugiyama A."/>
            <person name="Sun R."/>
            <person name="Suzuki Y."/>
            <person name="Takenaka M."/>
            <person name="Takezawa D."/>
            <person name="Tomogane H."/>
            <person name="Tsuzuki M."/>
            <person name="Ueda T."/>
            <person name="Umeda M."/>
            <person name="Ward J.M."/>
            <person name="Watanabe Y."/>
            <person name="Yazaki K."/>
            <person name="Yokoyama R."/>
            <person name="Yoshitake Y."/>
            <person name="Yotsui I."/>
            <person name="Zachgo S."/>
            <person name="Schmutz J."/>
        </authorList>
    </citation>
    <scope>NUCLEOTIDE SEQUENCE [LARGE SCALE GENOMIC DNA]</scope>
    <source>
        <strain evidence="2">Tak-1</strain>
    </source>
</reference>
<gene>
    <name evidence="1" type="ORF">MARPO_0054s0131</name>
</gene>
<dbReference type="Proteomes" id="UP000244005">
    <property type="component" value="Unassembled WGS sequence"/>
</dbReference>
<name>A0A2R6WW01_MARPO</name>
<protein>
    <submittedName>
        <fullName evidence="1">Uncharacterized protein</fullName>
    </submittedName>
</protein>
<evidence type="ECO:0000313" key="1">
    <source>
        <dbReference type="EMBL" id="PTQ38030.1"/>
    </source>
</evidence>
<dbReference type="EMBL" id="KZ772726">
    <property type="protein sequence ID" value="PTQ38030.1"/>
    <property type="molecule type" value="Genomic_DNA"/>
</dbReference>
<keyword evidence="2" id="KW-1185">Reference proteome</keyword>